<proteinExistence type="predicted"/>
<dbReference type="UniPathway" id="UPA00904">
    <property type="reaction ID" value="UER00871"/>
</dbReference>
<dbReference type="SUPFAM" id="SSF53167">
    <property type="entry name" value="Purine and uridine phosphorylases"/>
    <property type="match status" value="1"/>
</dbReference>
<keyword evidence="4 7" id="KW-0378">Hydrolase</keyword>
<dbReference type="InterPro" id="IPR000845">
    <property type="entry name" value="Nucleoside_phosphorylase_d"/>
</dbReference>
<dbReference type="Gene3D" id="3.40.50.1580">
    <property type="entry name" value="Nucleoside phosphorylase domain"/>
    <property type="match status" value="1"/>
</dbReference>
<dbReference type="EMBL" id="WMQV01000017">
    <property type="protein sequence ID" value="MTL94514.1"/>
    <property type="molecule type" value="Genomic_DNA"/>
</dbReference>
<feature type="domain" description="Nucleoside phosphorylase" evidence="6">
    <location>
        <begin position="3"/>
        <end position="226"/>
    </location>
</feature>
<evidence type="ECO:0000313" key="7">
    <source>
        <dbReference type="EMBL" id="MTL94514.1"/>
    </source>
</evidence>
<dbReference type="GO" id="GO:0009164">
    <property type="term" value="P:nucleoside catabolic process"/>
    <property type="evidence" value="ECO:0007669"/>
    <property type="project" value="InterPro"/>
</dbReference>
<dbReference type="InterPro" id="IPR035994">
    <property type="entry name" value="Nucleoside_phosphorylase_sf"/>
</dbReference>
<evidence type="ECO:0000259" key="6">
    <source>
        <dbReference type="Pfam" id="PF01048"/>
    </source>
</evidence>
<dbReference type="GO" id="GO:0008782">
    <property type="term" value="F:adenosylhomocysteine nucleosidase activity"/>
    <property type="evidence" value="ECO:0007669"/>
    <property type="project" value="UniProtKB-EC"/>
</dbReference>
<dbReference type="InterPro" id="IPR010049">
    <property type="entry name" value="MTA_SAH_Nsdase"/>
</dbReference>
<dbReference type="GO" id="GO:0008930">
    <property type="term" value="F:methylthioadenosine nucleosidase activity"/>
    <property type="evidence" value="ECO:0007669"/>
    <property type="project" value="InterPro"/>
</dbReference>
<gene>
    <name evidence="7" type="primary">mtnN</name>
    <name evidence="7" type="ORF">GMA64_08260</name>
</gene>
<dbReference type="EC" id="3.2.2.9" evidence="2"/>
<dbReference type="RefSeq" id="WP_129821490.1">
    <property type="nucleotide sequence ID" value="NZ_JADNAQ010000014.1"/>
</dbReference>
<organism evidence="7">
    <name type="scientific">Turicibacter sanguinis</name>
    <dbReference type="NCBI Taxonomy" id="154288"/>
    <lineage>
        <taxon>Bacteria</taxon>
        <taxon>Bacillati</taxon>
        <taxon>Bacillota</taxon>
        <taxon>Erysipelotrichia</taxon>
        <taxon>Erysipelotrichales</taxon>
        <taxon>Turicibacteraceae</taxon>
        <taxon>Turicibacter</taxon>
    </lineage>
</organism>
<name>A0A6G2CF27_9FIRM</name>
<accession>A0A6G2CF27</accession>
<evidence type="ECO:0000256" key="2">
    <source>
        <dbReference type="ARBA" id="ARBA00011974"/>
    </source>
</evidence>
<dbReference type="PANTHER" id="PTHR46832">
    <property type="entry name" value="5'-METHYLTHIOADENOSINE/S-ADENOSYLHOMOCYSTEINE NUCLEOSIDASE"/>
    <property type="match status" value="1"/>
</dbReference>
<dbReference type="NCBIfam" id="TIGR01704">
    <property type="entry name" value="MTA_SAH-Nsdase"/>
    <property type="match status" value="1"/>
</dbReference>
<protein>
    <recommendedName>
        <fullName evidence="2">adenosylhomocysteine nucleosidase</fullName>
        <ecNumber evidence="2">3.2.2.9</ecNumber>
    </recommendedName>
</protein>
<dbReference type="GO" id="GO:0019509">
    <property type="term" value="P:L-methionine salvage from methylthioadenosine"/>
    <property type="evidence" value="ECO:0007669"/>
    <property type="project" value="UniProtKB-UniPathway"/>
</dbReference>
<sequence length="236" mass="26769">MLCIFCESKFEAQQLLAKLNDYKIVTDYLFNIYEIKLNGKDIILVQAGEGKVNFAYAMGVITEKYPITAVIGFGNCGYIGKQKKDLGDIAISDMVFQYDVDFQANHYRLFEIPGTNQVVFPSDLHLKQFALMACKYLDYKGQVGLFGTADRFINSSIISEHLNQSYRIEFIDVEAAVLGQVAYRHHLPFICVKAISHYGDDDAFQTFKQAFQAANERSSDVVYTMLEAMTRKGVYC</sequence>
<dbReference type="Pfam" id="PF01048">
    <property type="entry name" value="PNP_UDP_1"/>
    <property type="match status" value="1"/>
</dbReference>
<evidence type="ECO:0000256" key="3">
    <source>
        <dbReference type="ARBA" id="ARBA00022605"/>
    </source>
</evidence>
<evidence type="ECO:0000256" key="1">
    <source>
        <dbReference type="ARBA" id="ARBA00004945"/>
    </source>
</evidence>
<comment type="caution">
    <text evidence="7">The sequence shown here is derived from an EMBL/GenBank/DDBJ whole genome shotgun (WGS) entry which is preliminary data.</text>
</comment>
<keyword evidence="3" id="KW-0028">Amino-acid biosynthesis</keyword>
<dbReference type="PANTHER" id="PTHR46832:SF1">
    <property type="entry name" value="5'-METHYLTHIOADENOSINE_S-ADENOSYLHOMOCYSTEINE NUCLEOSIDASE"/>
    <property type="match status" value="1"/>
</dbReference>
<evidence type="ECO:0000256" key="5">
    <source>
        <dbReference type="ARBA" id="ARBA00023167"/>
    </source>
</evidence>
<dbReference type="GO" id="GO:0005829">
    <property type="term" value="C:cytosol"/>
    <property type="evidence" value="ECO:0007669"/>
    <property type="project" value="TreeGrafter"/>
</dbReference>
<dbReference type="CDD" id="cd09008">
    <property type="entry name" value="MTAN"/>
    <property type="match status" value="1"/>
</dbReference>
<keyword evidence="7" id="KW-0326">Glycosidase</keyword>
<reference evidence="7" key="1">
    <citation type="journal article" date="2019" name="Nat. Med.">
        <title>A library of human gut bacterial isolates paired with longitudinal multiomics data enables mechanistic microbiome research.</title>
        <authorList>
            <person name="Poyet M."/>
            <person name="Groussin M."/>
            <person name="Gibbons S.M."/>
            <person name="Avila-Pacheco J."/>
            <person name="Jiang X."/>
            <person name="Kearney S.M."/>
            <person name="Perrotta A.R."/>
            <person name="Berdy B."/>
            <person name="Zhao S."/>
            <person name="Lieberman T.D."/>
            <person name="Swanson P.K."/>
            <person name="Smith M."/>
            <person name="Roesemann S."/>
            <person name="Alexander J.E."/>
            <person name="Rich S.A."/>
            <person name="Livny J."/>
            <person name="Vlamakis H."/>
            <person name="Clish C."/>
            <person name="Bullock K."/>
            <person name="Deik A."/>
            <person name="Scott J."/>
            <person name="Pierce K.A."/>
            <person name="Xavier R.J."/>
            <person name="Alm E.J."/>
        </authorList>
    </citation>
    <scope>NUCLEOTIDE SEQUENCE</scope>
    <source>
        <strain evidence="7">BIOML-A179</strain>
    </source>
</reference>
<dbReference type="AlphaFoldDB" id="A0A6G2CF27"/>
<dbReference type="GO" id="GO:0019284">
    <property type="term" value="P:L-methionine salvage from S-adenosylmethionine"/>
    <property type="evidence" value="ECO:0007669"/>
    <property type="project" value="TreeGrafter"/>
</dbReference>
<keyword evidence="5" id="KW-0486">Methionine biosynthesis</keyword>
<comment type="pathway">
    <text evidence="1">Amino-acid biosynthesis; L-methionine biosynthesis via salvage pathway; S-methyl-5-thio-alpha-D-ribose 1-phosphate from S-methyl-5'-thioadenosine (hydrolase route): step 1/2.</text>
</comment>
<evidence type="ECO:0000256" key="4">
    <source>
        <dbReference type="ARBA" id="ARBA00022801"/>
    </source>
</evidence>